<name>A0ABS3Q7L3_9GAMM</name>
<feature type="binding site" evidence="16">
    <location>
        <begin position="101"/>
        <end position="104"/>
    </location>
    <ligand>
        <name>substrate</name>
    </ligand>
</feature>
<keyword evidence="9 16" id="KW-0547">Nucleotide-binding</keyword>
<accession>A0ABS3Q7L3</accession>
<reference evidence="17 18" key="1">
    <citation type="submission" date="2021-03" db="EMBL/GenBank/DDBJ databases">
        <title>Thiomicrorhabdus sp.nov.,novel sulfur-oxidizing bacteria isolated from coastal sediment.</title>
        <authorList>
            <person name="Liu X."/>
        </authorList>
    </citation>
    <scope>NUCLEOTIDE SEQUENCE [LARGE SCALE GENOMIC DNA]</scope>
    <source>
        <strain evidence="17 18">6S2-11</strain>
    </source>
</reference>
<comment type="cofactor">
    <cofactor evidence="16">
        <name>NH4(+)</name>
        <dbReference type="ChEBI" id="CHEBI:28938"/>
    </cofactor>
    <cofactor evidence="16">
        <name>K(+)</name>
        <dbReference type="ChEBI" id="CHEBI:29103"/>
    </cofactor>
    <text evidence="16">A monovalent cation. Ammonium or potassium.</text>
</comment>
<evidence type="ECO:0000256" key="3">
    <source>
        <dbReference type="ARBA" id="ARBA00004496"/>
    </source>
</evidence>
<gene>
    <name evidence="16" type="primary">coaX</name>
    <name evidence="17" type="ORF">J3998_10085</name>
</gene>
<dbReference type="RefSeq" id="WP_208150538.1">
    <property type="nucleotide sequence ID" value="NZ_JAGETV010000020.1"/>
</dbReference>
<keyword evidence="8 16" id="KW-0808">Transferase</keyword>
<feature type="binding site" evidence="16">
    <location>
        <position position="126"/>
    </location>
    <ligand>
        <name>ATP</name>
        <dbReference type="ChEBI" id="CHEBI:30616"/>
    </ligand>
</feature>
<dbReference type="InterPro" id="IPR043129">
    <property type="entry name" value="ATPase_NBD"/>
</dbReference>
<keyword evidence="13 16" id="KW-0173">Coenzyme A biosynthesis</keyword>
<comment type="subcellular location">
    <subcellularLocation>
        <location evidence="3 16">Cytoplasm</location>
    </subcellularLocation>
</comment>
<evidence type="ECO:0000256" key="5">
    <source>
        <dbReference type="ARBA" id="ARBA00011738"/>
    </source>
</evidence>
<dbReference type="NCBIfam" id="TIGR00671">
    <property type="entry name" value="baf"/>
    <property type="match status" value="1"/>
</dbReference>
<keyword evidence="7 16" id="KW-0963">Cytoplasm</keyword>
<dbReference type="Pfam" id="PF03309">
    <property type="entry name" value="Pan_kinase"/>
    <property type="match status" value="1"/>
</dbReference>
<dbReference type="SUPFAM" id="SSF53067">
    <property type="entry name" value="Actin-like ATPase domain"/>
    <property type="match status" value="2"/>
</dbReference>
<comment type="catalytic activity">
    <reaction evidence="1 16">
        <text>(R)-pantothenate + ATP = (R)-4'-phosphopantothenate + ADP + H(+)</text>
        <dbReference type="Rhea" id="RHEA:16373"/>
        <dbReference type="ChEBI" id="CHEBI:10986"/>
        <dbReference type="ChEBI" id="CHEBI:15378"/>
        <dbReference type="ChEBI" id="CHEBI:29032"/>
        <dbReference type="ChEBI" id="CHEBI:30616"/>
        <dbReference type="ChEBI" id="CHEBI:456216"/>
        <dbReference type="EC" id="2.7.1.33"/>
    </reaction>
</comment>
<dbReference type="GO" id="GO:0016301">
    <property type="term" value="F:kinase activity"/>
    <property type="evidence" value="ECO:0007669"/>
    <property type="project" value="UniProtKB-KW"/>
</dbReference>
<sequence length="255" mass="28035">MNRIFIDIGNSRIKYAIAENGDYEYLGAENSQDFITNIDELLFAEFDRVDEVYFCTVGNLQNLDDLTAAIQDEWNIIPTQLSSQRQCCNLVSGYKDFHKLGSDRWLAMQGALAITNEPFVVVDAGTAMTVDAVVDGQHKGGFIVPGLKTMHHSLAGNTALLDLPDSDDLQDEELSDELLAKDTAGAILAGTLYMSAAFVNQLIIDLNQQIGTQFKVFLTGGDAAQLASLLDHRYTYIPDLVLHGMYSVVESVKKS</sequence>
<protein>
    <recommendedName>
        <fullName evidence="15 16">Type III pantothenate kinase</fullName>
        <ecNumber evidence="6 16">2.7.1.33</ecNumber>
    </recommendedName>
    <alternativeName>
        <fullName evidence="16">PanK-III</fullName>
    </alternativeName>
    <alternativeName>
        <fullName evidence="16">Pantothenic acid kinase</fullName>
    </alternativeName>
</protein>
<proteinExistence type="inferred from homology"/>
<evidence type="ECO:0000256" key="4">
    <source>
        <dbReference type="ARBA" id="ARBA00005225"/>
    </source>
</evidence>
<comment type="cofactor">
    <cofactor evidence="2">
        <name>K(+)</name>
        <dbReference type="ChEBI" id="CHEBI:29103"/>
    </cofactor>
</comment>
<evidence type="ECO:0000256" key="15">
    <source>
        <dbReference type="ARBA" id="ARBA00040883"/>
    </source>
</evidence>
<feature type="binding site" evidence="16">
    <location>
        <begin position="7"/>
        <end position="14"/>
    </location>
    <ligand>
        <name>ATP</name>
        <dbReference type="ChEBI" id="CHEBI:30616"/>
    </ligand>
</feature>
<keyword evidence="11 16" id="KW-0067">ATP-binding</keyword>
<keyword evidence="18" id="KW-1185">Reference proteome</keyword>
<evidence type="ECO:0000256" key="8">
    <source>
        <dbReference type="ARBA" id="ARBA00022679"/>
    </source>
</evidence>
<evidence type="ECO:0000256" key="9">
    <source>
        <dbReference type="ARBA" id="ARBA00022741"/>
    </source>
</evidence>
<dbReference type="Gene3D" id="3.30.420.40">
    <property type="match status" value="2"/>
</dbReference>
<dbReference type="EC" id="2.7.1.33" evidence="6 16"/>
<evidence type="ECO:0000256" key="6">
    <source>
        <dbReference type="ARBA" id="ARBA00012102"/>
    </source>
</evidence>
<dbReference type="Proteomes" id="UP000664835">
    <property type="component" value="Unassembled WGS sequence"/>
</dbReference>
<feature type="binding site" evidence="16">
    <location>
        <position position="94"/>
    </location>
    <ligand>
        <name>substrate</name>
    </ligand>
</feature>
<comment type="pathway">
    <text evidence="4 16">Cofactor biosynthesis; coenzyme A biosynthesis; CoA from (R)-pantothenate: step 1/5.</text>
</comment>
<comment type="similarity">
    <text evidence="14 16">Belongs to the type III pantothenate kinase family.</text>
</comment>
<dbReference type="InterPro" id="IPR004619">
    <property type="entry name" value="Type_III_PanK"/>
</dbReference>
<keyword evidence="10 16" id="KW-0418">Kinase</keyword>
<evidence type="ECO:0000256" key="13">
    <source>
        <dbReference type="ARBA" id="ARBA00022993"/>
    </source>
</evidence>
<dbReference type="HAMAP" id="MF_01274">
    <property type="entry name" value="Pantothen_kinase_3"/>
    <property type="match status" value="1"/>
</dbReference>
<feature type="active site" description="Proton acceptor" evidence="16">
    <location>
        <position position="103"/>
    </location>
</feature>
<comment type="function">
    <text evidence="16">Catalyzes the phosphorylation of pantothenate (Pan), the first step in CoA biosynthesis.</text>
</comment>
<keyword evidence="16" id="KW-0479">Metal-binding</keyword>
<dbReference type="PANTHER" id="PTHR34265">
    <property type="entry name" value="TYPE III PANTOTHENATE KINASE"/>
    <property type="match status" value="1"/>
</dbReference>
<evidence type="ECO:0000256" key="1">
    <source>
        <dbReference type="ARBA" id="ARBA00001206"/>
    </source>
</evidence>
<evidence type="ECO:0000256" key="10">
    <source>
        <dbReference type="ARBA" id="ARBA00022777"/>
    </source>
</evidence>
<evidence type="ECO:0000256" key="2">
    <source>
        <dbReference type="ARBA" id="ARBA00001958"/>
    </source>
</evidence>
<evidence type="ECO:0000256" key="16">
    <source>
        <dbReference type="HAMAP-Rule" id="MF_01274"/>
    </source>
</evidence>
<evidence type="ECO:0000256" key="12">
    <source>
        <dbReference type="ARBA" id="ARBA00022958"/>
    </source>
</evidence>
<evidence type="ECO:0000313" key="17">
    <source>
        <dbReference type="EMBL" id="MBO1927924.1"/>
    </source>
</evidence>
<dbReference type="CDD" id="cd24015">
    <property type="entry name" value="ASKHA_NBD_PanK-III"/>
    <property type="match status" value="1"/>
</dbReference>
<feature type="binding site" evidence="16">
    <location>
        <position position="183"/>
    </location>
    <ligand>
        <name>substrate</name>
    </ligand>
</feature>
<evidence type="ECO:0000313" key="18">
    <source>
        <dbReference type="Proteomes" id="UP000664835"/>
    </source>
</evidence>
<evidence type="ECO:0000256" key="7">
    <source>
        <dbReference type="ARBA" id="ARBA00022490"/>
    </source>
</evidence>
<comment type="subunit">
    <text evidence="5 16">Homodimer.</text>
</comment>
<organism evidence="17 18">
    <name type="scientific">Thiomicrorhabdus marina</name>
    <dbReference type="NCBI Taxonomy" id="2818442"/>
    <lineage>
        <taxon>Bacteria</taxon>
        <taxon>Pseudomonadati</taxon>
        <taxon>Pseudomonadota</taxon>
        <taxon>Gammaproteobacteria</taxon>
        <taxon>Thiotrichales</taxon>
        <taxon>Piscirickettsiaceae</taxon>
        <taxon>Thiomicrorhabdus</taxon>
    </lineage>
</organism>
<dbReference type="EMBL" id="JAGETV010000020">
    <property type="protein sequence ID" value="MBO1927924.1"/>
    <property type="molecule type" value="Genomic_DNA"/>
</dbReference>
<keyword evidence="12 16" id="KW-0630">Potassium</keyword>
<evidence type="ECO:0000256" key="14">
    <source>
        <dbReference type="ARBA" id="ARBA00038036"/>
    </source>
</evidence>
<comment type="caution">
    <text evidence="17">The sequence shown here is derived from an EMBL/GenBank/DDBJ whole genome shotgun (WGS) entry which is preliminary data.</text>
</comment>
<feature type="binding site" evidence="16">
    <location>
        <position position="123"/>
    </location>
    <ligand>
        <name>K(+)</name>
        <dbReference type="ChEBI" id="CHEBI:29103"/>
    </ligand>
</feature>
<dbReference type="PANTHER" id="PTHR34265:SF1">
    <property type="entry name" value="TYPE III PANTOTHENATE KINASE"/>
    <property type="match status" value="1"/>
</dbReference>
<evidence type="ECO:0000256" key="11">
    <source>
        <dbReference type="ARBA" id="ARBA00022840"/>
    </source>
</evidence>